<feature type="coiled-coil region" evidence="1">
    <location>
        <begin position="24"/>
        <end position="68"/>
    </location>
</feature>
<keyword evidence="1" id="KW-0175">Coiled coil</keyword>
<evidence type="ECO:0000256" key="1">
    <source>
        <dbReference type="SAM" id="Coils"/>
    </source>
</evidence>
<reference evidence="2 3" key="1">
    <citation type="journal article" date="2016" name="Nat. Commun.">
        <title>Thousands of microbial genomes shed light on interconnected biogeochemical processes in an aquifer system.</title>
        <authorList>
            <person name="Anantharaman K."/>
            <person name="Brown C.T."/>
            <person name="Hug L.A."/>
            <person name="Sharon I."/>
            <person name="Castelle C.J."/>
            <person name="Probst A.J."/>
            <person name="Thomas B.C."/>
            <person name="Singh A."/>
            <person name="Wilkins M.J."/>
            <person name="Karaoz U."/>
            <person name="Brodie E.L."/>
            <person name="Williams K.H."/>
            <person name="Hubbard S.S."/>
            <person name="Banfield J.F."/>
        </authorList>
    </citation>
    <scope>NUCLEOTIDE SEQUENCE [LARGE SCALE GENOMIC DNA]</scope>
</reference>
<name>A0A1F5EV15_9BACT</name>
<evidence type="ECO:0000313" key="2">
    <source>
        <dbReference type="EMBL" id="OGD71210.1"/>
    </source>
</evidence>
<dbReference type="STRING" id="1817722.A2703_02515"/>
<accession>A0A1F5EV15</accession>
<dbReference type="AlphaFoldDB" id="A0A1F5EV15"/>
<protein>
    <submittedName>
        <fullName evidence="2">Uncharacterized protein</fullName>
    </submittedName>
</protein>
<organism evidence="2 3">
    <name type="scientific">Candidatus Collierbacteria bacterium RIFCSPHIGHO2_01_FULL_50_25</name>
    <dbReference type="NCBI Taxonomy" id="1817722"/>
    <lineage>
        <taxon>Bacteria</taxon>
        <taxon>Candidatus Collieribacteriota</taxon>
    </lineage>
</organism>
<evidence type="ECO:0000313" key="3">
    <source>
        <dbReference type="Proteomes" id="UP000177979"/>
    </source>
</evidence>
<proteinExistence type="predicted"/>
<dbReference type="EMBL" id="MFAG01000039">
    <property type="protein sequence ID" value="OGD71210.1"/>
    <property type="molecule type" value="Genomic_DNA"/>
</dbReference>
<comment type="caution">
    <text evidence="2">The sequence shown here is derived from an EMBL/GenBank/DDBJ whole genome shotgun (WGS) entry which is preliminary data.</text>
</comment>
<sequence length="142" mass="16069">MDNQQTLKTITNLTSLINGHIAGLDRERENLGKLSEMLNDILANDPAYKEASDKAKEVIKEKSKAKANVLQQTHPHDISFKIKDSRIEIRQLSLELSNFLTEYQKLTGSSEFEGEDGEMRQIITTARIVGKTDFNDKPKHEA</sequence>
<dbReference type="Proteomes" id="UP000177979">
    <property type="component" value="Unassembled WGS sequence"/>
</dbReference>
<gene>
    <name evidence="2" type="ORF">A2703_02515</name>
</gene>